<accession>A0A645GZL4</accession>
<dbReference type="AlphaFoldDB" id="A0A645GZL4"/>
<gene>
    <name evidence="1" type="ORF">SDC9_176947</name>
</gene>
<sequence length="102" mass="11091">MQNESLQKTNTQFDGIAKAIDNVKTIVDHLNKSSATMNVKKDQIIAIIENLSAISEENAASTQEASASVEEQTAAMEQIADASESLAKLAQQMQESISIFKY</sequence>
<dbReference type="Gene3D" id="1.10.287.950">
    <property type="entry name" value="Methyl-accepting chemotaxis protein"/>
    <property type="match status" value="1"/>
</dbReference>
<dbReference type="EMBL" id="VSSQ01080231">
    <property type="protein sequence ID" value="MPN29494.1"/>
    <property type="molecule type" value="Genomic_DNA"/>
</dbReference>
<proteinExistence type="predicted"/>
<dbReference type="SUPFAM" id="SSF58104">
    <property type="entry name" value="Methyl-accepting chemotaxis protein (MCP) signaling domain"/>
    <property type="match status" value="1"/>
</dbReference>
<organism evidence="1">
    <name type="scientific">bioreactor metagenome</name>
    <dbReference type="NCBI Taxonomy" id="1076179"/>
    <lineage>
        <taxon>unclassified sequences</taxon>
        <taxon>metagenomes</taxon>
        <taxon>ecological metagenomes</taxon>
    </lineage>
</organism>
<comment type="caution">
    <text evidence="1">The sequence shown here is derived from an EMBL/GenBank/DDBJ whole genome shotgun (WGS) entry which is preliminary data.</text>
</comment>
<evidence type="ECO:0000313" key="1">
    <source>
        <dbReference type="EMBL" id="MPN29494.1"/>
    </source>
</evidence>
<protein>
    <submittedName>
        <fullName evidence="1">Uncharacterized protein</fullName>
    </submittedName>
</protein>
<name>A0A645GZL4_9ZZZZ</name>
<reference evidence="1" key="1">
    <citation type="submission" date="2019-08" db="EMBL/GenBank/DDBJ databases">
        <authorList>
            <person name="Kucharzyk K."/>
            <person name="Murdoch R.W."/>
            <person name="Higgins S."/>
            <person name="Loffler F."/>
        </authorList>
    </citation>
    <scope>NUCLEOTIDE SEQUENCE</scope>
</reference>